<dbReference type="OrthoDB" id="5426872at2759"/>
<dbReference type="RefSeq" id="XP_026598111.1">
    <property type="nucleotide sequence ID" value="XM_026753338.1"/>
</dbReference>
<accession>A0A3D8Q7Z4</accession>
<dbReference type="AlphaFoldDB" id="A0A3D8Q7Z4"/>
<dbReference type="Proteomes" id="UP000256690">
    <property type="component" value="Unassembled WGS sequence"/>
</dbReference>
<reference evidence="2 3" key="1">
    <citation type="journal article" date="2018" name="IMA Fungus">
        <title>IMA Genome-F 9: Draft genome sequence of Annulohypoxylon stygium, Aspergillus mulundensis, Berkeleyomyces basicola (syn. Thielaviopsis basicola), Ceratocystis smalleyi, two Cercospora beticola strains, Coleophoma cylindrospora, Fusarium fracticaudum, Phialophora cf. hyalina, and Morchella septimelata.</title>
        <authorList>
            <person name="Wingfield B.D."/>
            <person name="Bills G.F."/>
            <person name="Dong Y."/>
            <person name="Huang W."/>
            <person name="Nel W.J."/>
            <person name="Swalarsk-Parry B.S."/>
            <person name="Vaghefi N."/>
            <person name="Wilken P.M."/>
            <person name="An Z."/>
            <person name="de Beer Z.W."/>
            <person name="De Vos L."/>
            <person name="Chen L."/>
            <person name="Duong T.A."/>
            <person name="Gao Y."/>
            <person name="Hammerbacher A."/>
            <person name="Kikkert J.R."/>
            <person name="Li Y."/>
            <person name="Li H."/>
            <person name="Li K."/>
            <person name="Li Q."/>
            <person name="Liu X."/>
            <person name="Ma X."/>
            <person name="Naidoo K."/>
            <person name="Pethybridge S.J."/>
            <person name="Sun J."/>
            <person name="Steenkamp E.T."/>
            <person name="van der Nest M.A."/>
            <person name="van Wyk S."/>
            <person name="Wingfield M.J."/>
            <person name="Xiong C."/>
            <person name="Yue Q."/>
            <person name="Zhang X."/>
        </authorList>
    </citation>
    <scope>NUCLEOTIDE SEQUENCE [LARGE SCALE GENOMIC DNA]</scope>
    <source>
        <strain evidence="2 3">DSM 5745</strain>
    </source>
</reference>
<gene>
    <name evidence="2" type="ORF">DSM5745_11322</name>
</gene>
<feature type="compositionally biased region" description="Acidic residues" evidence="1">
    <location>
        <begin position="135"/>
        <end position="146"/>
    </location>
</feature>
<feature type="compositionally biased region" description="Basic residues" evidence="1">
    <location>
        <begin position="163"/>
        <end position="176"/>
    </location>
</feature>
<name>A0A3D8Q7Z4_9EURO</name>
<protein>
    <submittedName>
        <fullName evidence="2">Uncharacterized protein</fullName>
    </submittedName>
</protein>
<evidence type="ECO:0000313" key="3">
    <source>
        <dbReference type="Proteomes" id="UP000256690"/>
    </source>
</evidence>
<proteinExistence type="predicted"/>
<organism evidence="2 3">
    <name type="scientific">Aspergillus mulundensis</name>
    <dbReference type="NCBI Taxonomy" id="1810919"/>
    <lineage>
        <taxon>Eukaryota</taxon>
        <taxon>Fungi</taxon>
        <taxon>Dikarya</taxon>
        <taxon>Ascomycota</taxon>
        <taxon>Pezizomycotina</taxon>
        <taxon>Eurotiomycetes</taxon>
        <taxon>Eurotiomycetidae</taxon>
        <taxon>Eurotiales</taxon>
        <taxon>Aspergillaceae</taxon>
        <taxon>Aspergillus</taxon>
        <taxon>Aspergillus subgen. Nidulantes</taxon>
    </lineage>
</organism>
<sequence length="182" mass="19801">MATQDPTPLPPTTVLSSKPISQSIAHDFLAAYLDRATTDPALQPNAGISEHGPVSRTTAAAPNIILHNLKRVQAGLAGEVLGRDLAIAEMKEGAQLAQAQNAKENAHGTWEDKAHFEQDQEGLQVHDANVRDEPEAMEVDNVDQIEGEAAATTGNLDKEERKRLKKERRKAEKKAKLKDSDE</sequence>
<dbReference type="EMBL" id="PVWQ01000025">
    <property type="protein sequence ID" value="RDW57942.1"/>
    <property type="molecule type" value="Genomic_DNA"/>
</dbReference>
<evidence type="ECO:0000313" key="2">
    <source>
        <dbReference type="EMBL" id="RDW57942.1"/>
    </source>
</evidence>
<keyword evidence="3" id="KW-1185">Reference proteome</keyword>
<feature type="region of interest" description="Disordered" evidence="1">
    <location>
        <begin position="125"/>
        <end position="182"/>
    </location>
</feature>
<evidence type="ECO:0000256" key="1">
    <source>
        <dbReference type="SAM" id="MobiDB-lite"/>
    </source>
</evidence>
<comment type="caution">
    <text evidence="2">The sequence shown here is derived from an EMBL/GenBank/DDBJ whole genome shotgun (WGS) entry which is preliminary data.</text>
</comment>
<dbReference type="GeneID" id="38121692"/>